<proteinExistence type="predicted"/>
<reference evidence="1 2" key="1">
    <citation type="submission" date="2017-04" db="EMBL/GenBank/DDBJ databases">
        <authorList>
            <person name="Afonso C.L."/>
            <person name="Miller P.J."/>
            <person name="Scott M.A."/>
            <person name="Spackman E."/>
            <person name="Goraichik I."/>
            <person name="Dimitrov K.M."/>
            <person name="Suarez D.L."/>
            <person name="Swayne D.E."/>
        </authorList>
    </citation>
    <scope>NUCLEOTIDE SEQUENCE [LARGE SCALE GENOMIC DNA]</scope>
    <source>
        <strain evidence="1 2">DSM 11270</strain>
    </source>
</reference>
<dbReference type="OrthoDB" id="2990437at2"/>
<evidence type="ECO:0000313" key="1">
    <source>
        <dbReference type="EMBL" id="SMB87685.1"/>
    </source>
</evidence>
<dbReference type="AlphaFoldDB" id="A0A1W1V2X9"/>
<sequence>MRKDFRIDFLEPLEAKAILISIGQTKLNLDKCIPIKILNLSCGGIKAESLLDVPMENQIIAKIVFEFENHSYQVHGQFVWKENQYNRLFYGINFIGLTPLEEERLRTALNNYQAQKIQQNQKMKIHKINMRRNLKPLIRLIKALPQPVFLVTEDRKIVDFNFAAQKQGCLLEGTCYKNVWDRPDPCPFCQLKKAKDLTHFLDLNLPVEEEEYFIRWFYLGDGVYYHSIEKAEKSEN</sequence>
<organism evidence="1 2">
    <name type="scientific">Desulfonispora thiosulfatigenes DSM 11270</name>
    <dbReference type="NCBI Taxonomy" id="656914"/>
    <lineage>
        <taxon>Bacteria</taxon>
        <taxon>Bacillati</taxon>
        <taxon>Bacillota</taxon>
        <taxon>Clostridia</taxon>
        <taxon>Eubacteriales</taxon>
        <taxon>Peptococcaceae</taxon>
        <taxon>Desulfonispora</taxon>
    </lineage>
</organism>
<gene>
    <name evidence="1" type="ORF">SAMN00017405_1743</name>
</gene>
<dbReference type="RefSeq" id="WP_084052726.1">
    <property type="nucleotide sequence ID" value="NZ_FWWT01000014.1"/>
</dbReference>
<dbReference type="Gene3D" id="2.40.10.220">
    <property type="entry name" value="predicted glycosyltransferase like domains"/>
    <property type="match status" value="1"/>
</dbReference>
<evidence type="ECO:0008006" key="3">
    <source>
        <dbReference type="Google" id="ProtNLM"/>
    </source>
</evidence>
<name>A0A1W1V2X9_DESTI</name>
<keyword evidence="2" id="KW-1185">Reference proteome</keyword>
<dbReference type="Proteomes" id="UP000192731">
    <property type="component" value="Unassembled WGS sequence"/>
</dbReference>
<protein>
    <recommendedName>
        <fullName evidence="3">PilZ domain-containing protein</fullName>
    </recommendedName>
</protein>
<dbReference type="EMBL" id="FWWT01000014">
    <property type="protein sequence ID" value="SMB87685.1"/>
    <property type="molecule type" value="Genomic_DNA"/>
</dbReference>
<dbReference type="SUPFAM" id="SSF141371">
    <property type="entry name" value="PilZ domain-like"/>
    <property type="match status" value="1"/>
</dbReference>
<accession>A0A1W1V2X9</accession>
<dbReference type="STRING" id="656914.SAMN00017405_1743"/>
<evidence type="ECO:0000313" key="2">
    <source>
        <dbReference type="Proteomes" id="UP000192731"/>
    </source>
</evidence>